<gene>
    <name evidence="2" type="ORF">PPNO1_LOCUS4668</name>
</gene>
<organism evidence="2 3">
    <name type="scientific">Parascedosporium putredinis</name>
    <dbReference type="NCBI Taxonomy" id="1442378"/>
    <lineage>
        <taxon>Eukaryota</taxon>
        <taxon>Fungi</taxon>
        <taxon>Dikarya</taxon>
        <taxon>Ascomycota</taxon>
        <taxon>Pezizomycotina</taxon>
        <taxon>Sordariomycetes</taxon>
        <taxon>Hypocreomycetidae</taxon>
        <taxon>Microascales</taxon>
        <taxon>Microascaceae</taxon>
        <taxon>Parascedosporium</taxon>
    </lineage>
</organism>
<feature type="region of interest" description="Disordered" evidence="1">
    <location>
        <begin position="1"/>
        <end position="56"/>
    </location>
</feature>
<evidence type="ECO:0000256" key="1">
    <source>
        <dbReference type="SAM" id="MobiDB-lite"/>
    </source>
</evidence>
<evidence type="ECO:0000313" key="2">
    <source>
        <dbReference type="EMBL" id="CAI4214942.1"/>
    </source>
</evidence>
<dbReference type="EMBL" id="CALLCH030000012">
    <property type="protein sequence ID" value="CAI4214942.1"/>
    <property type="molecule type" value="Genomic_DNA"/>
</dbReference>
<evidence type="ECO:0000313" key="3">
    <source>
        <dbReference type="Proteomes" id="UP000838763"/>
    </source>
</evidence>
<proteinExistence type="predicted"/>
<name>A0A9P1MAY0_9PEZI</name>
<dbReference type="AlphaFoldDB" id="A0A9P1MAY0"/>
<reference evidence="2" key="1">
    <citation type="submission" date="2022-11" db="EMBL/GenBank/DDBJ databases">
        <authorList>
            <person name="Scott C."/>
            <person name="Bruce N."/>
        </authorList>
    </citation>
    <scope>NUCLEOTIDE SEQUENCE</scope>
</reference>
<protein>
    <submittedName>
        <fullName evidence="2">Uncharacterized protein</fullName>
    </submittedName>
</protein>
<accession>A0A9P1MAY0</accession>
<sequence>MTATSGAPTTPPSAVMAPPKQAPMDATPPSGARTSSIVSQQPMSEPRPEMSRLRGGGMSLGFDCCGGSCRFHKACC</sequence>
<feature type="compositionally biased region" description="Low complexity" evidence="1">
    <location>
        <begin position="1"/>
        <end position="14"/>
    </location>
</feature>
<comment type="caution">
    <text evidence="2">The sequence shown here is derived from an EMBL/GenBank/DDBJ whole genome shotgun (WGS) entry which is preliminary data.</text>
</comment>
<feature type="compositionally biased region" description="Polar residues" evidence="1">
    <location>
        <begin position="32"/>
        <end position="43"/>
    </location>
</feature>
<keyword evidence="3" id="KW-1185">Reference proteome</keyword>
<dbReference type="OrthoDB" id="4567934at2759"/>
<dbReference type="Proteomes" id="UP000838763">
    <property type="component" value="Unassembled WGS sequence"/>
</dbReference>